<organism evidence="27 28">
    <name type="scientific">Nisaea acidiphila</name>
    <dbReference type="NCBI Taxonomy" id="1862145"/>
    <lineage>
        <taxon>Bacteria</taxon>
        <taxon>Pseudomonadati</taxon>
        <taxon>Pseudomonadota</taxon>
        <taxon>Alphaproteobacteria</taxon>
        <taxon>Rhodospirillales</taxon>
        <taxon>Thalassobaculaceae</taxon>
        <taxon>Nisaea</taxon>
    </lineage>
</organism>
<comment type="catalytic activity">
    <reaction evidence="11">
        <text>L-alpha-aminoacyl-L-histidine(out) = L-alpha-aminoacyl-L-histidine(in)</text>
        <dbReference type="Rhea" id="RHEA:79375"/>
        <dbReference type="ChEBI" id="CHEBI:229967"/>
    </reaction>
</comment>
<dbReference type="InterPro" id="IPR020846">
    <property type="entry name" value="MFS_dom"/>
</dbReference>
<dbReference type="PANTHER" id="PTHR23512">
    <property type="entry name" value="MAJOR FACILITATOR SUPERFAMILY DOMAIN-CONTAINING PROTEIN 1"/>
    <property type="match status" value="1"/>
</dbReference>
<dbReference type="InterPro" id="IPR036259">
    <property type="entry name" value="MFS_trans_sf"/>
</dbReference>
<comment type="catalytic activity">
    <reaction evidence="18">
        <text>L-histidyl-L-alpha-amino acid(out) = L-histidyl-L-alpha-amino acid(in)</text>
        <dbReference type="Rhea" id="RHEA:79379"/>
        <dbReference type="ChEBI" id="CHEBI:229964"/>
    </reaction>
</comment>
<evidence type="ECO:0000313" key="28">
    <source>
        <dbReference type="Proteomes" id="UP001060336"/>
    </source>
</evidence>
<keyword evidence="4 25" id="KW-0812">Transmembrane</keyword>
<feature type="domain" description="Major facilitator superfamily (MFS) profile" evidence="26">
    <location>
        <begin position="16"/>
        <end position="415"/>
    </location>
</feature>
<comment type="catalytic activity">
    <reaction evidence="17">
        <text>L-arginyl-glycine(out) = L-arginyl-glycine(in)</text>
        <dbReference type="Rhea" id="RHEA:79391"/>
        <dbReference type="ChEBI" id="CHEBI:229955"/>
    </reaction>
</comment>
<comment type="catalytic activity">
    <reaction evidence="9">
        <text>L-histidyl-glycine(out) = L-histidyl-glycine(in)</text>
        <dbReference type="Rhea" id="RHEA:79395"/>
        <dbReference type="ChEBI" id="CHEBI:229957"/>
    </reaction>
</comment>
<evidence type="ECO:0000256" key="20">
    <source>
        <dbReference type="ARBA" id="ARBA00044924"/>
    </source>
</evidence>
<dbReference type="InterPro" id="IPR052187">
    <property type="entry name" value="MFSD1"/>
</dbReference>
<evidence type="ECO:0000256" key="11">
    <source>
        <dbReference type="ARBA" id="ARBA00044884"/>
    </source>
</evidence>
<evidence type="ECO:0000256" key="16">
    <source>
        <dbReference type="ARBA" id="ARBA00044900"/>
    </source>
</evidence>
<evidence type="ECO:0000256" key="12">
    <source>
        <dbReference type="ARBA" id="ARBA00044891"/>
    </source>
</evidence>
<comment type="catalytic activity">
    <reaction evidence="20">
        <text>L-lysyl-glycine(out) = L-lysyl-glycine(in)</text>
        <dbReference type="Rhea" id="RHEA:79407"/>
        <dbReference type="ChEBI" id="CHEBI:191202"/>
    </reaction>
</comment>
<feature type="transmembrane region" description="Helical" evidence="25">
    <location>
        <begin position="313"/>
        <end position="335"/>
    </location>
</feature>
<gene>
    <name evidence="27" type="ORF">NUH88_20210</name>
</gene>
<feature type="transmembrane region" description="Helical" evidence="25">
    <location>
        <begin position="86"/>
        <end position="104"/>
    </location>
</feature>
<evidence type="ECO:0000256" key="5">
    <source>
        <dbReference type="ARBA" id="ARBA00022989"/>
    </source>
</evidence>
<evidence type="ECO:0000256" key="19">
    <source>
        <dbReference type="ARBA" id="ARBA00044919"/>
    </source>
</evidence>
<evidence type="ECO:0000256" key="7">
    <source>
        <dbReference type="ARBA" id="ARBA00023228"/>
    </source>
</evidence>
<dbReference type="RefSeq" id="WP_257768533.1">
    <property type="nucleotide sequence ID" value="NZ_CP102480.1"/>
</dbReference>
<evidence type="ECO:0000256" key="18">
    <source>
        <dbReference type="ARBA" id="ARBA00044912"/>
    </source>
</evidence>
<comment type="catalytic activity">
    <reaction evidence="14">
        <text>L-aspartyl-L-lysine(out) = L-aspartyl-L-lysine(in)</text>
        <dbReference type="Rhea" id="RHEA:79411"/>
        <dbReference type="ChEBI" id="CHEBI:229953"/>
    </reaction>
</comment>
<dbReference type="Gene3D" id="1.20.1250.20">
    <property type="entry name" value="MFS general substrate transporter like domains"/>
    <property type="match status" value="2"/>
</dbReference>
<proteinExistence type="inferred from homology"/>
<feature type="transmembrane region" description="Helical" evidence="25">
    <location>
        <begin position="347"/>
        <end position="370"/>
    </location>
</feature>
<feature type="transmembrane region" description="Helical" evidence="25">
    <location>
        <begin position="176"/>
        <end position="193"/>
    </location>
</feature>
<evidence type="ECO:0000256" key="2">
    <source>
        <dbReference type="ARBA" id="ARBA00008335"/>
    </source>
</evidence>
<evidence type="ECO:0000256" key="8">
    <source>
        <dbReference type="ARBA" id="ARBA00044876"/>
    </source>
</evidence>
<evidence type="ECO:0000256" key="23">
    <source>
        <dbReference type="ARBA" id="ARBA00045709"/>
    </source>
</evidence>
<comment type="catalytic activity">
    <reaction evidence="12">
        <text>L-lysyl-L-alpha-amino acid(out) = L-lysyl-L-alpha-amino acid(in)</text>
        <dbReference type="Rhea" id="RHEA:79387"/>
        <dbReference type="ChEBI" id="CHEBI:229965"/>
    </reaction>
</comment>
<comment type="catalytic activity">
    <reaction evidence="13">
        <text>L-alpha-aminoacyl-L-lysine(out) = L-alpha-aminoacyl-L-lysine(in)</text>
        <dbReference type="Rhea" id="RHEA:79383"/>
        <dbReference type="ChEBI" id="CHEBI:229966"/>
    </reaction>
</comment>
<feature type="transmembrane region" description="Helical" evidence="25">
    <location>
        <begin position="49"/>
        <end position="66"/>
    </location>
</feature>
<evidence type="ECO:0000313" key="27">
    <source>
        <dbReference type="EMBL" id="UUX49709.1"/>
    </source>
</evidence>
<keyword evidence="7" id="KW-0458">Lysosome</keyword>
<dbReference type="Pfam" id="PF07690">
    <property type="entry name" value="MFS_1"/>
    <property type="match status" value="2"/>
</dbReference>
<accession>A0A9J7AW97</accession>
<reference evidence="27" key="1">
    <citation type="submission" date="2022-08" db="EMBL/GenBank/DDBJ databases">
        <title>Nisaea acidiphila sp. nov., isolated from a marine algal debris and emended description of the genus Nisaea Urios et al. 2008.</title>
        <authorList>
            <person name="Kwon K."/>
        </authorList>
    </citation>
    <scope>NUCLEOTIDE SEQUENCE</scope>
    <source>
        <strain evidence="27">MEBiC11861</strain>
    </source>
</reference>
<feature type="transmembrane region" description="Helical" evidence="25">
    <location>
        <begin position="259"/>
        <end position="278"/>
    </location>
</feature>
<evidence type="ECO:0000256" key="1">
    <source>
        <dbReference type="ARBA" id="ARBA00004155"/>
    </source>
</evidence>
<dbReference type="PANTHER" id="PTHR23512:SF3">
    <property type="entry name" value="MAJOR FACILITATOR SUPERFAMILY DOMAIN-CONTAINING PROTEIN 1"/>
    <property type="match status" value="1"/>
</dbReference>
<feature type="transmembrane region" description="Helical" evidence="25">
    <location>
        <begin position="390"/>
        <end position="411"/>
    </location>
</feature>
<comment type="subcellular location">
    <subcellularLocation>
        <location evidence="1">Lysosome membrane</location>
        <topology evidence="1">Multi-pass membrane protein</topology>
    </subcellularLocation>
</comment>
<evidence type="ECO:0000259" key="26">
    <source>
        <dbReference type="PROSITE" id="PS50850"/>
    </source>
</evidence>
<sequence>MNADTRPLHVKPPQALLLAGWLFASIFFLYAFVLRVSPSVMVDDLMREFAVGGAILGNLSAVYFYVYASIQIPVGVAIDRLGARRLATGAAAICTAGVMVFAGAENIEIAYLGRFLIGLGCACSFVAALSVAAIWFPTRFALLGGLAQAFGVLGGILGQAPFGYAVEQVGWRDTNWAVAVGGAILTVCLFLTVRDKARAHDEPARPLLEGLKRALSNRQTWLAAIFGVGMTGSMLAFGGLWGVPFLIEARGMAKPEAAALASVMFFGWGIGAPMIGWLSDKLGKRRRFMVAGGLLATTGISLVILFPTMPLPMLQTVLALQGFGSATMVLSFAVAREHNPIWANSAALGIINSFVVGSGAVLQPFIGYLLDLGWDGRMADGARVYALETYGAAFVVLPLFCAAGVVAACFIRQPR</sequence>
<feature type="transmembrane region" description="Helical" evidence="25">
    <location>
        <begin position="221"/>
        <end position="247"/>
    </location>
</feature>
<feature type="transmembrane region" description="Helical" evidence="25">
    <location>
        <begin position="143"/>
        <end position="164"/>
    </location>
</feature>
<keyword evidence="3" id="KW-0813">Transport</keyword>
<comment type="subunit">
    <text evidence="24">Homodimer. Interacts with lysosomal protein GLMP (via lumenal domain); the interaction starts while both proteins are still in the endoplasmic reticulum and is required for stabilization of MFSD1 in lysosomes but has no direct effect on its targeting to lysosomes or transporter activity.</text>
</comment>
<evidence type="ECO:0000256" key="10">
    <source>
        <dbReference type="ARBA" id="ARBA00044881"/>
    </source>
</evidence>
<evidence type="ECO:0000256" key="9">
    <source>
        <dbReference type="ARBA" id="ARBA00044878"/>
    </source>
</evidence>
<feature type="transmembrane region" description="Helical" evidence="25">
    <location>
        <begin position="15"/>
        <end position="37"/>
    </location>
</feature>
<comment type="catalytic activity">
    <reaction evidence="15">
        <text>L-arginyl-L-alpha-amino acid(out) = L-arginyl-L-alpha-amino acid(in)</text>
        <dbReference type="Rhea" id="RHEA:79371"/>
        <dbReference type="ChEBI" id="CHEBI:84315"/>
    </reaction>
</comment>
<evidence type="ECO:0000256" key="15">
    <source>
        <dbReference type="ARBA" id="ARBA00044899"/>
    </source>
</evidence>
<protein>
    <recommendedName>
        <fullName evidence="21">Lysosomal dipeptide transporter MFSD1</fullName>
    </recommendedName>
    <alternativeName>
        <fullName evidence="22">Major facilitator superfamily domain-containing protein 1</fullName>
    </alternativeName>
</protein>
<evidence type="ECO:0000256" key="3">
    <source>
        <dbReference type="ARBA" id="ARBA00022448"/>
    </source>
</evidence>
<comment type="catalytic activity">
    <reaction evidence="10">
        <text>L-alpha-aminoacyl-L-arginine(out) = L-alpha-aminoacyl-L-arginine(in)</text>
        <dbReference type="Rhea" id="RHEA:79367"/>
        <dbReference type="ChEBI" id="CHEBI:229968"/>
    </reaction>
</comment>
<evidence type="ECO:0000256" key="24">
    <source>
        <dbReference type="ARBA" id="ARBA00046376"/>
    </source>
</evidence>
<feature type="transmembrane region" description="Helical" evidence="25">
    <location>
        <begin position="116"/>
        <end position="136"/>
    </location>
</feature>
<evidence type="ECO:0000256" key="21">
    <source>
        <dbReference type="ARBA" id="ARBA00044985"/>
    </source>
</evidence>
<evidence type="ECO:0000256" key="14">
    <source>
        <dbReference type="ARBA" id="ARBA00044898"/>
    </source>
</evidence>
<dbReference type="KEGG" id="naci:NUH88_20210"/>
<dbReference type="Proteomes" id="UP001060336">
    <property type="component" value="Chromosome"/>
</dbReference>
<dbReference type="AlphaFoldDB" id="A0A9J7AW97"/>
<dbReference type="SUPFAM" id="SSF103473">
    <property type="entry name" value="MFS general substrate transporter"/>
    <property type="match status" value="1"/>
</dbReference>
<dbReference type="InterPro" id="IPR011701">
    <property type="entry name" value="MFS"/>
</dbReference>
<keyword evidence="6 25" id="KW-0472">Membrane</keyword>
<comment type="function">
    <text evidence="23">Lysosomal dipeptide uniporter that selectively exports lysine, arginine or histidine-containing dipeptides with a net positive charge from the lysosome lumen into the cytosol. Could play a role in a specific type of protein O-glycosylation indirectly regulating macrophages migration and tissue invasion. Also essential for liver homeostasis.</text>
</comment>
<evidence type="ECO:0000256" key="22">
    <source>
        <dbReference type="ARBA" id="ARBA00045018"/>
    </source>
</evidence>
<keyword evidence="5 25" id="KW-1133">Transmembrane helix</keyword>
<evidence type="ECO:0000256" key="17">
    <source>
        <dbReference type="ARBA" id="ARBA00044903"/>
    </source>
</evidence>
<dbReference type="GO" id="GO:0022857">
    <property type="term" value="F:transmembrane transporter activity"/>
    <property type="evidence" value="ECO:0007669"/>
    <property type="project" value="InterPro"/>
</dbReference>
<evidence type="ECO:0000256" key="13">
    <source>
        <dbReference type="ARBA" id="ARBA00044893"/>
    </source>
</evidence>
<evidence type="ECO:0000256" key="25">
    <source>
        <dbReference type="SAM" id="Phobius"/>
    </source>
</evidence>
<comment type="catalytic activity">
    <reaction evidence="19">
        <text>L-alanyl-L-lysine(out) = L-alanyl-L-lysine(in)</text>
        <dbReference type="Rhea" id="RHEA:79415"/>
        <dbReference type="ChEBI" id="CHEBI:192470"/>
    </reaction>
</comment>
<keyword evidence="28" id="KW-1185">Reference proteome</keyword>
<dbReference type="PROSITE" id="PS50850">
    <property type="entry name" value="MFS"/>
    <property type="match status" value="1"/>
</dbReference>
<feature type="transmembrane region" description="Helical" evidence="25">
    <location>
        <begin position="290"/>
        <end position="307"/>
    </location>
</feature>
<dbReference type="GO" id="GO:0005765">
    <property type="term" value="C:lysosomal membrane"/>
    <property type="evidence" value="ECO:0007669"/>
    <property type="project" value="UniProtKB-SubCell"/>
</dbReference>
<comment type="catalytic activity">
    <reaction evidence="8">
        <text>L-lysyl-L-alanine(out) = L-lysyl-L-alanine(in)</text>
        <dbReference type="Rhea" id="RHEA:79399"/>
        <dbReference type="ChEBI" id="CHEBI:229954"/>
    </reaction>
</comment>
<comment type="catalytic activity">
    <reaction evidence="16">
        <text>L-lysyl-L-lysine(out) = L-lysyl-L-lysine(in)</text>
        <dbReference type="Rhea" id="RHEA:79403"/>
        <dbReference type="ChEBI" id="CHEBI:229956"/>
    </reaction>
</comment>
<evidence type="ECO:0000256" key="4">
    <source>
        <dbReference type="ARBA" id="ARBA00022692"/>
    </source>
</evidence>
<comment type="similarity">
    <text evidence="2">Belongs to the major facilitator superfamily.</text>
</comment>
<evidence type="ECO:0000256" key="6">
    <source>
        <dbReference type="ARBA" id="ARBA00023136"/>
    </source>
</evidence>
<name>A0A9J7AW97_9PROT</name>
<dbReference type="EMBL" id="CP102480">
    <property type="protein sequence ID" value="UUX49709.1"/>
    <property type="molecule type" value="Genomic_DNA"/>
</dbReference>